<dbReference type="Proteomes" id="UP000823775">
    <property type="component" value="Unassembled WGS sequence"/>
</dbReference>
<evidence type="ECO:0000256" key="1">
    <source>
        <dbReference type="SAM" id="MobiDB-lite"/>
    </source>
</evidence>
<keyword evidence="3" id="KW-1185">Reference proteome</keyword>
<feature type="region of interest" description="Disordered" evidence="1">
    <location>
        <begin position="48"/>
        <end position="128"/>
    </location>
</feature>
<feature type="compositionally biased region" description="Low complexity" evidence="1">
    <location>
        <begin position="63"/>
        <end position="75"/>
    </location>
</feature>
<reference evidence="2 3" key="1">
    <citation type="journal article" date="2021" name="BMC Genomics">
        <title>Datura genome reveals duplications of psychoactive alkaloid biosynthetic genes and high mutation rate following tissue culture.</title>
        <authorList>
            <person name="Rajewski A."/>
            <person name="Carter-House D."/>
            <person name="Stajich J."/>
            <person name="Litt A."/>
        </authorList>
    </citation>
    <scope>NUCLEOTIDE SEQUENCE [LARGE SCALE GENOMIC DNA]</scope>
    <source>
        <strain evidence="2">AR-01</strain>
    </source>
</reference>
<sequence length="128" mass="13721">MLRSISAILCNNFMMKRIIPIPPATANVSTSKRKMSGGRQETENVIMHGRHQESSENPPPDLVSTITTPPVTVPTDANAVPESPFVPDFDADPPIRPGDNDDPNESLEASTSSSAGLLEASDEKPPPF</sequence>
<organism evidence="2 3">
    <name type="scientific">Datura stramonium</name>
    <name type="common">Jimsonweed</name>
    <name type="synonym">Common thornapple</name>
    <dbReference type="NCBI Taxonomy" id="4076"/>
    <lineage>
        <taxon>Eukaryota</taxon>
        <taxon>Viridiplantae</taxon>
        <taxon>Streptophyta</taxon>
        <taxon>Embryophyta</taxon>
        <taxon>Tracheophyta</taxon>
        <taxon>Spermatophyta</taxon>
        <taxon>Magnoliopsida</taxon>
        <taxon>eudicotyledons</taxon>
        <taxon>Gunneridae</taxon>
        <taxon>Pentapetalae</taxon>
        <taxon>asterids</taxon>
        <taxon>lamiids</taxon>
        <taxon>Solanales</taxon>
        <taxon>Solanaceae</taxon>
        <taxon>Solanoideae</taxon>
        <taxon>Datureae</taxon>
        <taxon>Datura</taxon>
    </lineage>
</organism>
<name>A0ABS8Y8X3_DATST</name>
<gene>
    <name evidence="2" type="ORF">HAX54_048627</name>
</gene>
<evidence type="ECO:0000313" key="2">
    <source>
        <dbReference type="EMBL" id="MCE5167329.1"/>
    </source>
</evidence>
<protein>
    <submittedName>
        <fullName evidence="2">Uncharacterized protein</fullName>
    </submittedName>
</protein>
<dbReference type="EMBL" id="JACEIK010080552">
    <property type="protein sequence ID" value="MCE5167329.1"/>
    <property type="molecule type" value="Genomic_DNA"/>
</dbReference>
<proteinExistence type="predicted"/>
<evidence type="ECO:0000313" key="3">
    <source>
        <dbReference type="Proteomes" id="UP000823775"/>
    </source>
</evidence>
<accession>A0ABS8Y8X3</accession>
<comment type="caution">
    <text evidence="2">The sequence shown here is derived from an EMBL/GenBank/DDBJ whole genome shotgun (WGS) entry which is preliminary data.</text>
</comment>